<accession>A0A2N9EVU1</accession>
<evidence type="ECO:0000256" key="1">
    <source>
        <dbReference type="SAM" id="MobiDB-lite"/>
    </source>
</evidence>
<dbReference type="EMBL" id="OIVN01000738">
    <property type="protein sequence ID" value="SPC84870.1"/>
    <property type="molecule type" value="Genomic_DNA"/>
</dbReference>
<reference evidence="2" key="1">
    <citation type="submission" date="2018-02" db="EMBL/GenBank/DDBJ databases">
        <authorList>
            <person name="Cohen D.B."/>
            <person name="Kent A.D."/>
        </authorList>
    </citation>
    <scope>NUCLEOTIDE SEQUENCE</scope>
</reference>
<feature type="region of interest" description="Disordered" evidence="1">
    <location>
        <begin position="114"/>
        <end position="177"/>
    </location>
</feature>
<sequence>MEIGRLHHLQTVGIGTARWFVLRGVVVRASRRGLGGYRSEKRATPWVSPWWWLASVGPDLRKEPWVDPWWWLVVSSGWLRKEKKKLVSDGFRWVDPWWWLASWWFQVVSKPKPPPPRWPRKPNQPPHRRFQPSTEAQPVSSFSSKRREHRPWRSCFSRKRRAQREERAQNEEREKIS</sequence>
<gene>
    <name evidence="2" type="ORF">FSB_LOCUS10779</name>
    <name evidence="3" type="ORF">FSB_LOCUS12752</name>
</gene>
<dbReference type="EMBL" id="OIVN01000607">
    <property type="protein sequence ID" value="SPC82897.1"/>
    <property type="molecule type" value="Genomic_DNA"/>
</dbReference>
<feature type="compositionally biased region" description="Pro residues" evidence="1">
    <location>
        <begin position="114"/>
        <end position="125"/>
    </location>
</feature>
<feature type="compositionally biased region" description="Basic and acidic residues" evidence="1">
    <location>
        <begin position="163"/>
        <end position="177"/>
    </location>
</feature>
<evidence type="ECO:0000313" key="2">
    <source>
        <dbReference type="EMBL" id="SPC82897.1"/>
    </source>
</evidence>
<feature type="compositionally biased region" description="Basic residues" evidence="1">
    <location>
        <begin position="144"/>
        <end position="162"/>
    </location>
</feature>
<feature type="compositionally biased region" description="Polar residues" evidence="1">
    <location>
        <begin position="131"/>
        <end position="143"/>
    </location>
</feature>
<protein>
    <submittedName>
        <fullName evidence="2">Uncharacterized protein</fullName>
    </submittedName>
</protein>
<dbReference type="AlphaFoldDB" id="A0A2N9EVU1"/>
<proteinExistence type="predicted"/>
<organism evidence="2">
    <name type="scientific">Fagus sylvatica</name>
    <name type="common">Beechnut</name>
    <dbReference type="NCBI Taxonomy" id="28930"/>
    <lineage>
        <taxon>Eukaryota</taxon>
        <taxon>Viridiplantae</taxon>
        <taxon>Streptophyta</taxon>
        <taxon>Embryophyta</taxon>
        <taxon>Tracheophyta</taxon>
        <taxon>Spermatophyta</taxon>
        <taxon>Magnoliopsida</taxon>
        <taxon>eudicotyledons</taxon>
        <taxon>Gunneridae</taxon>
        <taxon>Pentapetalae</taxon>
        <taxon>rosids</taxon>
        <taxon>fabids</taxon>
        <taxon>Fagales</taxon>
        <taxon>Fagaceae</taxon>
        <taxon>Fagus</taxon>
    </lineage>
</organism>
<evidence type="ECO:0000313" key="3">
    <source>
        <dbReference type="EMBL" id="SPC84870.1"/>
    </source>
</evidence>
<name>A0A2N9EVU1_FAGSY</name>